<keyword evidence="2" id="KW-0645">Protease</keyword>
<dbReference type="GO" id="GO:0004252">
    <property type="term" value="F:serine-type endopeptidase activity"/>
    <property type="evidence" value="ECO:0007669"/>
    <property type="project" value="TreeGrafter"/>
</dbReference>
<dbReference type="EMBL" id="CP120682">
    <property type="protein sequence ID" value="WKN36446.1"/>
    <property type="molecule type" value="Genomic_DNA"/>
</dbReference>
<dbReference type="Gene3D" id="2.120.10.30">
    <property type="entry name" value="TolB, C-terminal domain"/>
    <property type="match status" value="2"/>
</dbReference>
<dbReference type="SUPFAM" id="SSF82171">
    <property type="entry name" value="DPP6 N-terminal domain-like"/>
    <property type="match status" value="1"/>
</dbReference>
<dbReference type="Pfam" id="PF00930">
    <property type="entry name" value="DPPIV_N"/>
    <property type="match status" value="1"/>
</dbReference>
<dbReference type="InterPro" id="IPR011042">
    <property type="entry name" value="6-blade_b-propeller_TolB-like"/>
</dbReference>
<feature type="domain" description="Dipeptidylpeptidase IV N-terminal" evidence="5">
    <location>
        <begin position="193"/>
        <end position="285"/>
    </location>
</feature>
<keyword evidence="2" id="KW-0720">Serine protease</keyword>
<dbReference type="SUPFAM" id="SSF53474">
    <property type="entry name" value="alpha/beta-Hydrolases"/>
    <property type="match status" value="1"/>
</dbReference>
<evidence type="ECO:0000256" key="3">
    <source>
        <dbReference type="SAM" id="SignalP"/>
    </source>
</evidence>
<organism evidence="6">
    <name type="scientific">Roseihalotalea indica</name>
    <dbReference type="NCBI Taxonomy" id="2867963"/>
    <lineage>
        <taxon>Bacteria</taxon>
        <taxon>Pseudomonadati</taxon>
        <taxon>Bacteroidota</taxon>
        <taxon>Cytophagia</taxon>
        <taxon>Cytophagales</taxon>
        <taxon>Catalimonadaceae</taxon>
        <taxon>Roseihalotalea</taxon>
    </lineage>
</organism>
<feature type="chain" id="PRO_5041231653" evidence="3">
    <location>
        <begin position="20"/>
        <end position="691"/>
    </location>
</feature>
<feature type="signal peptide" evidence="3">
    <location>
        <begin position="1"/>
        <end position="19"/>
    </location>
</feature>
<evidence type="ECO:0000259" key="5">
    <source>
        <dbReference type="Pfam" id="PF00930"/>
    </source>
</evidence>
<protein>
    <submittedName>
        <fullName evidence="6">S9 family peptidase</fullName>
    </submittedName>
</protein>
<reference evidence="6" key="2">
    <citation type="journal article" date="2024" name="Antonie Van Leeuwenhoek">
        <title>Roseihalotalea indica gen. nov., sp. nov., a halophilic Bacteroidetes from mesopelagic Southwest Indian Ocean with higher carbohydrate metabolic potential.</title>
        <authorList>
            <person name="Chen B."/>
            <person name="Zhang M."/>
            <person name="Lin D."/>
            <person name="Ye J."/>
            <person name="Tang K."/>
        </authorList>
    </citation>
    <scope>NUCLEOTIDE SEQUENCE</scope>
    <source>
        <strain evidence="6">TK19036</strain>
    </source>
</reference>
<dbReference type="PANTHER" id="PTHR42776:SF27">
    <property type="entry name" value="DIPEPTIDYL PEPTIDASE FAMILY MEMBER 6"/>
    <property type="match status" value="1"/>
</dbReference>
<dbReference type="PANTHER" id="PTHR42776">
    <property type="entry name" value="SERINE PEPTIDASE S9 FAMILY MEMBER"/>
    <property type="match status" value="1"/>
</dbReference>
<accession>A0AA49JDW6</accession>
<dbReference type="AlphaFoldDB" id="A0AA49JDW6"/>
<name>A0AA49JDW6_9BACT</name>
<evidence type="ECO:0000256" key="2">
    <source>
        <dbReference type="ARBA" id="ARBA00022825"/>
    </source>
</evidence>
<keyword evidence="1" id="KW-0378">Hydrolase</keyword>
<sequence length="691" mass="77027">MKYLAALLSWFIVPLQIIAQPTADSTQRIFQSINVFDLEYADDPQISPDGELIVYTRNFMDIMKDQQQSNLWMMRTDGSQHRSLTRGNHRDFSPRWSPDGQKLLFASNTDSGVQLYLRWMDTGETAKLTNLTQSPGNICWSPDGKWIALTMQVPEDSPSLVQMPKKPKGAEWADPAKYIDALQYRFDGAGYLETGYSHVFILSADGGTPRQLTFGENDYGSTLSWTPDSKFLILSSNLHLNGDLEQPLNTEVYELNITDGSIKALTDRNGPDGSPVVSPDGNHIAYVGFDDRYQGYQVTNLYVMNRDGSNISKLTESLDRDVSSPQWSSDSKQIYFTYDDQGDTKIGRVTLKGELKEVASQLGGTTLGRPYASGSFSLSTNGTIAYTSTDTQRPADVSSVTPAGQTTMLTHLNDDLLAYKELGEVEEIHFSSTADKRDIQGWIVYPPNFDDRKRYPLLLEIHGGPFANYGSRFSAEMQLYAANGYVVLYTNPRGSTSYGEEFGNLIHHNYPGEDYDDLISGVDAVIDRGFVDETRLFVTGGSGGGVLSSWIIGKTNRFAAAVVAKPVINWFSFVLTSDAYPFFSKYWFPGKPWEHAEHYMKRSPISLVGNVTTPTMLLTGESDYRTPISETEQYYQALKLQGVETAMVRIPGASHEIASRPSQLISKVLHIMAWFEKHPIHNTSANTTNGN</sequence>
<dbReference type="InterPro" id="IPR029058">
    <property type="entry name" value="AB_hydrolase_fold"/>
</dbReference>
<evidence type="ECO:0000313" key="6">
    <source>
        <dbReference type="EMBL" id="WKN36446.1"/>
    </source>
</evidence>
<dbReference type="Gene3D" id="2.120.10.60">
    <property type="entry name" value="Tricorn protease N-terminal domain"/>
    <property type="match status" value="1"/>
</dbReference>
<feature type="domain" description="Peptidase S9 prolyl oligopeptidase catalytic" evidence="4">
    <location>
        <begin position="472"/>
        <end position="678"/>
    </location>
</feature>
<dbReference type="InterPro" id="IPR002469">
    <property type="entry name" value="Peptidase_S9B_N"/>
</dbReference>
<dbReference type="GO" id="GO:0006508">
    <property type="term" value="P:proteolysis"/>
    <property type="evidence" value="ECO:0007669"/>
    <property type="project" value="InterPro"/>
</dbReference>
<evidence type="ECO:0000256" key="1">
    <source>
        <dbReference type="ARBA" id="ARBA00022801"/>
    </source>
</evidence>
<dbReference type="InterPro" id="IPR011659">
    <property type="entry name" value="WD40"/>
</dbReference>
<keyword evidence="3" id="KW-0732">Signal</keyword>
<evidence type="ECO:0000259" key="4">
    <source>
        <dbReference type="Pfam" id="PF00326"/>
    </source>
</evidence>
<reference evidence="6" key="1">
    <citation type="journal article" date="2023" name="Comput. Struct. Biotechnol. J.">
        <title>Discovery of a novel marine Bacteroidetes with a rich repertoire of carbohydrate-active enzymes.</title>
        <authorList>
            <person name="Chen B."/>
            <person name="Liu G."/>
            <person name="Chen Q."/>
            <person name="Wang H."/>
            <person name="Liu L."/>
            <person name="Tang K."/>
        </authorList>
    </citation>
    <scope>NUCLEOTIDE SEQUENCE</scope>
    <source>
        <strain evidence="6">TK19036</strain>
    </source>
</reference>
<dbReference type="Pfam" id="PF07676">
    <property type="entry name" value="PD40"/>
    <property type="match status" value="1"/>
</dbReference>
<dbReference type="Gene3D" id="3.40.50.1820">
    <property type="entry name" value="alpha/beta hydrolase"/>
    <property type="match status" value="1"/>
</dbReference>
<proteinExistence type="predicted"/>
<dbReference type="InterPro" id="IPR001375">
    <property type="entry name" value="Peptidase_S9_cat"/>
</dbReference>
<dbReference type="Pfam" id="PF00326">
    <property type="entry name" value="Peptidase_S9"/>
    <property type="match status" value="1"/>
</dbReference>
<gene>
    <name evidence="6" type="ORF">K4G66_29215</name>
</gene>